<dbReference type="InterPro" id="IPR038081">
    <property type="entry name" value="CalX-like_sf"/>
</dbReference>
<protein>
    <recommendedName>
        <fullName evidence="4">Calx-beta domain-containing protein</fullName>
    </recommendedName>
</protein>
<comment type="caution">
    <text evidence="2">The sequence shown here is derived from an EMBL/GenBank/DDBJ whole genome shotgun (WGS) entry which is preliminary data.</text>
</comment>
<feature type="signal peptide" evidence="1">
    <location>
        <begin position="1"/>
        <end position="20"/>
    </location>
</feature>
<dbReference type="EMBL" id="JAPOHD010000031">
    <property type="protein sequence ID" value="MCY1722195.1"/>
    <property type="molecule type" value="Genomic_DNA"/>
</dbReference>
<dbReference type="SUPFAM" id="SSF141072">
    <property type="entry name" value="CalX-like"/>
    <property type="match status" value="1"/>
</dbReference>
<reference evidence="2" key="1">
    <citation type="submission" date="2022-11" db="EMBL/GenBank/DDBJ databases">
        <title>Marilongibacter aestuarii gen. nov., sp. nov., isolated from tidal flat sediment.</title>
        <authorList>
            <person name="Jiayan W."/>
        </authorList>
    </citation>
    <scope>NUCLEOTIDE SEQUENCE</scope>
    <source>
        <strain evidence="2">Z1-6</strain>
    </source>
</reference>
<evidence type="ECO:0000313" key="2">
    <source>
        <dbReference type="EMBL" id="MCY1722195.1"/>
    </source>
</evidence>
<accession>A0A9X3FFI8</accession>
<dbReference type="PROSITE" id="PS51257">
    <property type="entry name" value="PROKAR_LIPOPROTEIN"/>
    <property type="match status" value="1"/>
</dbReference>
<dbReference type="Gene3D" id="2.60.40.2030">
    <property type="match status" value="1"/>
</dbReference>
<organism evidence="2 3">
    <name type="scientific">Draconibacterium aestuarii</name>
    <dbReference type="NCBI Taxonomy" id="2998507"/>
    <lineage>
        <taxon>Bacteria</taxon>
        <taxon>Pseudomonadati</taxon>
        <taxon>Bacteroidota</taxon>
        <taxon>Bacteroidia</taxon>
        <taxon>Marinilabiliales</taxon>
        <taxon>Prolixibacteraceae</taxon>
        <taxon>Draconibacterium</taxon>
    </lineage>
</organism>
<keyword evidence="3" id="KW-1185">Reference proteome</keyword>
<keyword evidence="1" id="KW-0732">Signal</keyword>
<dbReference type="Proteomes" id="UP001145087">
    <property type="component" value="Unassembled WGS sequence"/>
</dbReference>
<evidence type="ECO:0000256" key="1">
    <source>
        <dbReference type="SAM" id="SignalP"/>
    </source>
</evidence>
<proteinExistence type="predicted"/>
<sequence length="315" mass="33958">MKTLLKYIIISLVGVTFLTACDGLNDPEMFSQEDAFIAFNSTTAVVSEINTIINIPVKVSALAGAPAVSVTFDFDTEEINNPAVEGEDFIILNDSKTLTVNDGFGYDTIRIKTIDNDLFTGNKMVNIKLVSNSLDYDFGLESALALTINDDDHPLGWMLGDYDIVVTETANGNTNYSVSIVAVEGETDLVKIYGMSGVTLGAPSDPPASGDDFDYSLLGTVSEDYSTVTIRAGQEWDTWGYGPTSFKVWLDDNGEADEAEEMVGTISTDNGVIITFSQQFTFYITEGNNAGLGIQWAWNSDAAPNSPTAVLTKAE</sequence>
<feature type="chain" id="PRO_5040865233" description="Calx-beta domain-containing protein" evidence="1">
    <location>
        <begin position="21"/>
        <end position="315"/>
    </location>
</feature>
<evidence type="ECO:0008006" key="4">
    <source>
        <dbReference type="Google" id="ProtNLM"/>
    </source>
</evidence>
<name>A0A9X3FFI8_9BACT</name>
<dbReference type="RefSeq" id="WP_343334521.1">
    <property type="nucleotide sequence ID" value="NZ_JAPOHD010000031.1"/>
</dbReference>
<dbReference type="AlphaFoldDB" id="A0A9X3FFI8"/>
<gene>
    <name evidence="2" type="ORF">OU798_17710</name>
</gene>
<evidence type="ECO:0000313" key="3">
    <source>
        <dbReference type="Proteomes" id="UP001145087"/>
    </source>
</evidence>